<gene>
    <name evidence="1" type="ORF">QWY29_20030</name>
</gene>
<evidence type="ECO:0000313" key="2">
    <source>
        <dbReference type="Proteomes" id="UP001168537"/>
    </source>
</evidence>
<sequence>PRGLAALMVVVGGLATVSALLTFVGQQVANGATDLAEQTVAGLGQIRQWLADGPLNASDSQIDRWINDAQRLITDQTSDGQVVTRLTEVGTTLTHVVAGFFIV</sequence>
<organism evidence="1 2">
    <name type="scientific">Nocardioides abyssi</name>
    <dbReference type="NCBI Taxonomy" id="3058370"/>
    <lineage>
        <taxon>Bacteria</taxon>
        <taxon>Bacillati</taxon>
        <taxon>Actinomycetota</taxon>
        <taxon>Actinomycetes</taxon>
        <taxon>Propionibacteriales</taxon>
        <taxon>Nocardioidaceae</taxon>
        <taxon>Nocardioides</taxon>
    </lineage>
</organism>
<keyword evidence="2" id="KW-1185">Reference proteome</keyword>
<dbReference type="EMBL" id="JAUHJR010000089">
    <property type="protein sequence ID" value="MDN4163659.1"/>
    <property type="molecule type" value="Genomic_DNA"/>
</dbReference>
<protein>
    <submittedName>
        <fullName evidence="1">AI-2E family transporter</fullName>
    </submittedName>
</protein>
<name>A0ABT8F059_9ACTN</name>
<dbReference type="RefSeq" id="WP_369292670.1">
    <property type="nucleotide sequence ID" value="NZ_JAUHJR010000089.1"/>
</dbReference>
<proteinExistence type="predicted"/>
<feature type="non-terminal residue" evidence="1">
    <location>
        <position position="103"/>
    </location>
</feature>
<accession>A0ABT8F059</accession>
<comment type="caution">
    <text evidence="1">The sequence shown here is derived from an EMBL/GenBank/DDBJ whole genome shotgun (WGS) entry which is preliminary data.</text>
</comment>
<feature type="non-terminal residue" evidence="1">
    <location>
        <position position="1"/>
    </location>
</feature>
<dbReference type="Proteomes" id="UP001168537">
    <property type="component" value="Unassembled WGS sequence"/>
</dbReference>
<reference evidence="1" key="1">
    <citation type="submission" date="2023-06" db="EMBL/GenBank/DDBJ databases">
        <title>Draft genome sequence of Nocardioides sp. SOB72.</title>
        <authorList>
            <person name="Zhang G."/>
        </authorList>
    </citation>
    <scope>NUCLEOTIDE SEQUENCE</scope>
    <source>
        <strain evidence="1">SOB72</strain>
    </source>
</reference>
<evidence type="ECO:0000313" key="1">
    <source>
        <dbReference type="EMBL" id="MDN4163659.1"/>
    </source>
</evidence>